<reference evidence="1 2" key="1">
    <citation type="submission" date="2016-10" db="EMBL/GenBank/DDBJ databases">
        <authorList>
            <person name="de Groot N.N."/>
        </authorList>
    </citation>
    <scope>NUCLEOTIDE SEQUENCE [LARGE SCALE GENOMIC DNA]</scope>
    <source>
        <strain evidence="1 2">CGMCC 1.10267</strain>
    </source>
</reference>
<gene>
    <name evidence="1" type="ORF">SAMN04487974_1205</name>
</gene>
<proteinExistence type="predicted"/>
<accession>A0A1G7ZGX1</accession>
<evidence type="ECO:0000313" key="1">
    <source>
        <dbReference type="EMBL" id="SDH07855.1"/>
    </source>
</evidence>
<dbReference type="EMBL" id="FNCS01000020">
    <property type="protein sequence ID" value="SDH07855.1"/>
    <property type="molecule type" value="Genomic_DNA"/>
</dbReference>
<sequence>MSTKHKATDRTITLGDLIIILQAAREAERDTGADIADSLMDILLEEAAEA</sequence>
<keyword evidence="2" id="KW-1185">Reference proteome</keyword>
<evidence type="ECO:0000313" key="2">
    <source>
        <dbReference type="Proteomes" id="UP000199495"/>
    </source>
</evidence>
<dbReference type="Proteomes" id="UP000199495">
    <property type="component" value="Unassembled WGS sequence"/>
</dbReference>
<name>A0A1G7ZGX1_9HYPH</name>
<dbReference type="AlphaFoldDB" id="A0A1G7ZGX1"/>
<dbReference type="RefSeq" id="WP_176762758.1">
    <property type="nucleotide sequence ID" value="NZ_FNCS01000020.1"/>
</dbReference>
<protein>
    <submittedName>
        <fullName evidence="1">Uncharacterized protein</fullName>
    </submittedName>
</protein>
<organism evidence="1 2">
    <name type="scientific">Pelagibacterium luteolum</name>
    <dbReference type="NCBI Taxonomy" id="440168"/>
    <lineage>
        <taxon>Bacteria</taxon>
        <taxon>Pseudomonadati</taxon>
        <taxon>Pseudomonadota</taxon>
        <taxon>Alphaproteobacteria</taxon>
        <taxon>Hyphomicrobiales</taxon>
        <taxon>Devosiaceae</taxon>
        <taxon>Pelagibacterium</taxon>
    </lineage>
</organism>